<feature type="transmembrane region" description="Helical" evidence="1">
    <location>
        <begin position="6"/>
        <end position="25"/>
    </location>
</feature>
<feature type="transmembrane region" description="Helical" evidence="1">
    <location>
        <begin position="208"/>
        <end position="225"/>
    </location>
</feature>
<keyword evidence="1" id="KW-0812">Transmembrane</keyword>
<feature type="transmembrane region" description="Helical" evidence="1">
    <location>
        <begin position="89"/>
        <end position="110"/>
    </location>
</feature>
<sequence>MNDNWWAVASLILSLAFTGLGWRLLASGRRFLYAHLWMACLFVLQTGALCVKAYQTGMCPIRGASEVLFFLSWSINLFYLMLGRAYRMSVLGIFTAPAIAVLTVFSLLIGRSGADVQGTHDFWVTAHVGIAMMSYGAGGLAAAAGAAFCMQNECLKRHRIPGTCRVLPPIRTLEASMKRLVLVAFLLLLLGEWFGWRGHLPINAAKTSIVILLTAGYSVLLWFIYRRGMPGRILACCCVAFFIASMSIFLVS</sequence>
<protein>
    <recommendedName>
        <fullName evidence="2">Cytochrome c assembly protein domain-containing protein</fullName>
    </recommendedName>
</protein>
<keyword evidence="1" id="KW-1133">Transmembrane helix</keyword>
<gene>
    <name evidence="3" type="ORF">CXU09_00430</name>
</gene>
<comment type="caution">
    <text evidence="3">The sequence shown here is derived from an EMBL/GenBank/DDBJ whole genome shotgun (WGS) entry which is preliminary data.</text>
</comment>
<feature type="transmembrane region" description="Helical" evidence="1">
    <location>
        <begin position="32"/>
        <end position="55"/>
    </location>
</feature>
<proteinExistence type="predicted"/>
<evidence type="ECO:0000256" key="1">
    <source>
        <dbReference type="SAM" id="Phobius"/>
    </source>
</evidence>
<dbReference type="GO" id="GO:0017004">
    <property type="term" value="P:cytochrome complex assembly"/>
    <property type="evidence" value="ECO:0007669"/>
    <property type="project" value="InterPro"/>
</dbReference>
<feature type="domain" description="Cytochrome c assembly protein" evidence="2">
    <location>
        <begin position="65"/>
        <end position="251"/>
    </location>
</feature>
<dbReference type="Pfam" id="PF01578">
    <property type="entry name" value="Cytochrom_C_asm"/>
    <property type="match status" value="1"/>
</dbReference>
<reference evidence="3 4" key="1">
    <citation type="journal article" date="2017" name="BMC Genomics">
        <title>Genome sequencing of 39 Akkermansia muciniphila isolates reveals its population structure, genomic and functional diverisity, and global distribution in mammalian gut microbiotas.</title>
        <authorList>
            <person name="Guo X."/>
            <person name="Li S."/>
            <person name="Zhang J."/>
            <person name="Wu F."/>
            <person name="Li X."/>
            <person name="Wu D."/>
            <person name="Zhang M."/>
            <person name="Ou Z."/>
            <person name="Jie Z."/>
            <person name="Yan Q."/>
            <person name="Li P."/>
            <person name="Yi J."/>
            <person name="Peng Y."/>
        </authorList>
    </citation>
    <scope>NUCLEOTIDE SEQUENCE [LARGE SCALE GENOMIC DNA]</scope>
    <source>
        <strain evidence="3 4">GP43</strain>
    </source>
</reference>
<dbReference type="GO" id="GO:0020037">
    <property type="term" value="F:heme binding"/>
    <property type="evidence" value="ECO:0007669"/>
    <property type="project" value="InterPro"/>
</dbReference>
<dbReference type="RefSeq" id="WP_102735068.1">
    <property type="nucleotide sequence ID" value="NZ_PJKN01000001.1"/>
</dbReference>
<name>A0AAP8NMV3_9BACT</name>
<keyword evidence="1" id="KW-0472">Membrane</keyword>
<dbReference type="EMBL" id="PJKN01000001">
    <property type="protein sequence ID" value="PNC57582.1"/>
    <property type="molecule type" value="Genomic_DNA"/>
</dbReference>
<dbReference type="InterPro" id="IPR002541">
    <property type="entry name" value="Cyt_c_assembly"/>
</dbReference>
<dbReference type="AlphaFoldDB" id="A0AAP8NMV3"/>
<accession>A0AAP8NMV3</accession>
<feature type="transmembrane region" description="Helical" evidence="1">
    <location>
        <begin position="180"/>
        <end position="196"/>
    </location>
</feature>
<dbReference type="Proteomes" id="UP000235914">
    <property type="component" value="Unassembled WGS sequence"/>
</dbReference>
<evidence type="ECO:0000259" key="2">
    <source>
        <dbReference type="Pfam" id="PF01578"/>
    </source>
</evidence>
<feature type="transmembrane region" description="Helical" evidence="1">
    <location>
        <begin position="122"/>
        <end position="149"/>
    </location>
</feature>
<evidence type="ECO:0000313" key="4">
    <source>
        <dbReference type="Proteomes" id="UP000235914"/>
    </source>
</evidence>
<feature type="transmembrane region" description="Helical" evidence="1">
    <location>
        <begin position="232"/>
        <end position="251"/>
    </location>
</feature>
<organism evidence="3 4">
    <name type="scientific">Akkermansia muciniphila</name>
    <dbReference type="NCBI Taxonomy" id="239935"/>
    <lineage>
        <taxon>Bacteria</taxon>
        <taxon>Pseudomonadati</taxon>
        <taxon>Verrucomicrobiota</taxon>
        <taxon>Verrucomicrobiia</taxon>
        <taxon>Verrucomicrobiales</taxon>
        <taxon>Akkermansiaceae</taxon>
        <taxon>Akkermansia</taxon>
    </lineage>
</organism>
<feature type="transmembrane region" description="Helical" evidence="1">
    <location>
        <begin position="61"/>
        <end position="82"/>
    </location>
</feature>
<evidence type="ECO:0000313" key="3">
    <source>
        <dbReference type="EMBL" id="PNC57582.1"/>
    </source>
</evidence>